<evidence type="ECO:0000313" key="1">
    <source>
        <dbReference type="EMBL" id="CAK0806773.1"/>
    </source>
</evidence>
<gene>
    <name evidence="1" type="ORF">PCOR1329_LOCUS12881</name>
</gene>
<evidence type="ECO:0000313" key="2">
    <source>
        <dbReference type="Proteomes" id="UP001189429"/>
    </source>
</evidence>
<protein>
    <submittedName>
        <fullName evidence="1">Uncharacterized protein</fullName>
    </submittedName>
</protein>
<accession>A0ABN9QT01</accession>
<reference evidence="1" key="1">
    <citation type="submission" date="2023-10" db="EMBL/GenBank/DDBJ databases">
        <authorList>
            <person name="Chen Y."/>
            <person name="Shah S."/>
            <person name="Dougan E. K."/>
            <person name="Thang M."/>
            <person name="Chan C."/>
        </authorList>
    </citation>
    <scope>NUCLEOTIDE SEQUENCE [LARGE SCALE GENOMIC DNA]</scope>
</reference>
<dbReference type="Proteomes" id="UP001189429">
    <property type="component" value="Unassembled WGS sequence"/>
</dbReference>
<name>A0ABN9QT01_9DINO</name>
<organism evidence="1 2">
    <name type="scientific">Prorocentrum cordatum</name>
    <dbReference type="NCBI Taxonomy" id="2364126"/>
    <lineage>
        <taxon>Eukaryota</taxon>
        <taxon>Sar</taxon>
        <taxon>Alveolata</taxon>
        <taxon>Dinophyceae</taxon>
        <taxon>Prorocentrales</taxon>
        <taxon>Prorocentraceae</taxon>
        <taxon>Prorocentrum</taxon>
    </lineage>
</organism>
<keyword evidence="2" id="KW-1185">Reference proteome</keyword>
<sequence length="100" mass="10319">MGEPAAECPYAARTNHYGLTNRRMGGDVPGYTGFIPGKHSEQVLGTTFANSNANAQDCSTALRRPERAPHLPEGGPMCWSGSHAALVSAGSVAPLGAPQA</sequence>
<proteinExistence type="predicted"/>
<dbReference type="EMBL" id="CAUYUJ010003780">
    <property type="protein sequence ID" value="CAK0806773.1"/>
    <property type="molecule type" value="Genomic_DNA"/>
</dbReference>
<comment type="caution">
    <text evidence="1">The sequence shown here is derived from an EMBL/GenBank/DDBJ whole genome shotgun (WGS) entry which is preliminary data.</text>
</comment>